<organism evidence="1 2">
    <name type="scientific">Dryococelus australis</name>
    <dbReference type="NCBI Taxonomy" id="614101"/>
    <lineage>
        <taxon>Eukaryota</taxon>
        <taxon>Metazoa</taxon>
        <taxon>Ecdysozoa</taxon>
        <taxon>Arthropoda</taxon>
        <taxon>Hexapoda</taxon>
        <taxon>Insecta</taxon>
        <taxon>Pterygota</taxon>
        <taxon>Neoptera</taxon>
        <taxon>Polyneoptera</taxon>
        <taxon>Phasmatodea</taxon>
        <taxon>Verophasmatodea</taxon>
        <taxon>Anareolatae</taxon>
        <taxon>Phasmatidae</taxon>
        <taxon>Eurycanthinae</taxon>
        <taxon>Dryococelus</taxon>
    </lineage>
</organism>
<gene>
    <name evidence="1" type="ORF">PR048_004710</name>
</gene>
<evidence type="ECO:0000313" key="1">
    <source>
        <dbReference type="EMBL" id="KAJ8892130.1"/>
    </source>
</evidence>
<sequence length="317" mass="36547">MHDSKQNGCLWRQVQAIIFTEKYNIRFKSPKMDMCQLCGSLDVAIRHAENCKNETEVHLLRVKKELRHRKVETGQSTIREAIELERQNRTVHVITFDLQQTLRAPKSTTGPTFYKHGCAGQNKNWTLVAFWLYLLKSSRFQHIEHTFPQVGHSTLSNDRDFAQVEKNVTSHYQMVYRPDHWQEFLKTVQRKKPFKLFHQPQASANQSKFSIRNCVQLVFSTVSQQPFSTMMFCDTYSGSLELVALSKRGRSASSSSFLNELKTKYPGPLPIKAGKLRYIISSSKLIPAVYRDWYNSLLAASNSTVSQGDEEEEESSV</sequence>
<accession>A0ABQ9I671</accession>
<evidence type="ECO:0000313" key="2">
    <source>
        <dbReference type="Proteomes" id="UP001159363"/>
    </source>
</evidence>
<dbReference type="PANTHER" id="PTHR34415">
    <property type="entry name" value="INTEGRASE CATALYTIC DOMAIN-CONTAINING PROTEIN"/>
    <property type="match status" value="1"/>
</dbReference>
<proteinExistence type="predicted"/>
<keyword evidence="2" id="KW-1185">Reference proteome</keyword>
<protein>
    <submittedName>
        <fullName evidence="1">Uncharacterized protein</fullName>
    </submittedName>
</protein>
<dbReference type="PANTHER" id="PTHR34415:SF1">
    <property type="entry name" value="INTEGRASE CATALYTIC DOMAIN-CONTAINING PROTEIN"/>
    <property type="match status" value="1"/>
</dbReference>
<comment type="caution">
    <text evidence="1">The sequence shown here is derived from an EMBL/GenBank/DDBJ whole genome shotgun (WGS) entry which is preliminary data.</text>
</comment>
<reference evidence="1 2" key="1">
    <citation type="submission" date="2023-02" db="EMBL/GenBank/DDBJ databases">
        <title>LHISI_Scaffold_Assembly.</title>
        <authorList>
            <person name="Stuart O.P."/>
            <person name="Cleave R."/>
            <person name="Magrath M.J.L."/>
            <person name="Mikheyev A.S."/>
        </authorList>
    </citation>
    <scope>NUCLEOTIDE SEQUENCE [LARGE SCALE GENOMIC DNA]</scope>
    <source>
        <strain evidence="1">Daus_M_001</strain>
        <tissue evidence="1">Leg muscle</tissue>
    </source>
</reference>
<dbReference type="Proteomes" id="UP001159363">
    <property type="component" value="Chromosome 2"/>
</dbReference>
<name>A0ABQ9I671_9NEOP</name>
<dbReference type="EMBL" id="JARBHB010000002">
    <property type="protein sequence ID" value="KAJ8892130.1"/>
    <property type="molecule type" value="Genomic_DNA"/>
</dbReference>